<dbReference type="Proteomes" id="UP000077339">
    <property type="component" value="Unassembled WGS sequence"/>
</dbReference>
<proteinExistence type="predicted"/>
<dbReference type="AlphaFoldDB" id="A0A176K2Q0"/>
<feature type="transmembrane region" description="Helical" evidence="1">
    <location>
        <begin position="429"/>
        <end position="447"/>
    </location>
</feature>
<keyword evidence="1" id="KW-0472">Membrane</keyword>
<gene>
    <name evidence="2" type="ORF">AT15_07020</name>
</gene>
<feature type="transmembrane region" description="Helical" evidence="1">
    <location>
        <begin position="401"/>
        <end position="417"/>
    </location>
</feature>
<name>A0A176K2Q0_9BACT</name>
<evidence type="ECO:0000313" key="3">
    <source>
        <dbReference type="Proteomes" id="UP000077339"/>
    </source>
</evidence>
<keyword evidence="3" id="KW-1185">Reference proteome</keyword>
<dbReference type="OrthoDB" id="39155at2"/>
<feature type="transmembrane region" description="Helical" evidence="1">
    <location>
        <begin position="676"/>
        <end position="697"/>
    </location>
</feature>
<organism evidence="2 3">
    <name type="scientific">Kosmotoga arenicorallina S304</name>
    <dbReference type="NCBI Taxonomy" id="1453497"/>
    <lineage>
        <taxon>Bacteria</taxon>
        <taxon>Thermotogati</taxon>
        <taxon>Thermotogota</taxon>
        <taxon>Thermotogae</taxon>
        <taxon>Kosmotogales</taxon>
        <taxon>Kosmotogaceae</taxon>
        <taxon>Kosmotoga</taxon>
    </lineage>
</organism>
<keyword evidence="1" id="KW-1133">Transmembrane helix</keyword>
<keyword evidence="1" id="KW-0812">Transmembrane</keyword>
<sequence length="768" mass="87218">MNKRHVVLVLVFLILIVSTTFSFDAAKATKAFKAYVEDFKKEESQLPVISRLKEDLEDLALYRLYKLQIAGSVEKKESTTTIPDLLTDHMKSLGEGYFSSEEEKIAYSAFLSWIATDVSGKKFQVGTINEMPAYSLTFNSYSSRIRAAAPRVYESWIAYSLGLLKERPESFPEGKLPIPNTFNEFDLSVTIDRSEQEEIASITDEEILKQLSKSIQGISNKKYDVSKLFNDKVDERVNFISGRLPDTLAGLEDSTKNLLRLWIYRAFSLIDEAPFYPDSIPISEINIPGFVNSVPLEDPNYEKISSIIVNDNLIMMQLNFALKMIGNNVYSPIGLIEADIANEAKKMVAPLLSTLGQIRNNLSGEFVASVSAKPSFGWMRIFAYVLIVFLSFTYMKILKKYLLYIIVGFETLYLLFLSNPNQNAFDLSLYAITIIPLLVFATLITLGRVLSKKRRVFDLLALALILLALLLPFVKLYRNVPELSMEKFPEFYNSIYYDKLKNDLFESPDSLFNIEVRKLTSLISSELNDLKRGYRVVIPNMLNDLAKNTGTTFSVSGTRLRLSMPSFADYLSIENEPEYISQFEDLQKSFKSFVRNSKRNYSQYRRVLGNIENMAEKIVIYAGNPLREDFEKYLVKTLGNKQEYMVAVDNIEKAISDEMKTEPVSASISPYKIPKYTYILLGIFLLVATTIIFKNFVLSMLEGILLVIAFIGTMGTKTLDIFVQAGTPHLKLSVNSGISIWFFVLFAVIIVLAEIFAFISYRKGRESA</sequence>
<feature type="transmembrane region" description="Helical" evidence="1">
    <location>
        <begin position="459"/>
        <end position="477"/>
    </location>
</feature>
<accession>A0A176K2Q0</accession>
<feature type="transmembrane region" description="Helical" evidence="1">
    <location>
        <begin position="376"/>
        <end position="394"/>
    </location>
</feature>
<dbReference type="STRING" id="1453497.AT15_07020"/>
<feature type="transmembrane region" description="Helical" evidence="1">
    <location>
        <begin position="738"/>
        <end position="761"/>
    </location>
</feature>
<dbReference type="RefSeq" id="WP_068346223.1">
    <property type="nucleotide sequence ID" value="NZ_JFHK01000004.1"/>
</dbReference>
<protein>
    <submittedName>
        <fullName evidence="2">Uncharacterized protein</fullName>
    </submittedName>
</protein>
<dbReference type="EMBL" id="JFHK01000004">
    <property type="protein sequence ID" value="OAA31242.1"/>
    <property type="molecule type" value="Genomic_DNA"/>
</dbReference>
<reference evidence="2 3" key="1">
    <citation type="submission" date="2014-02" db="EMBL/GenBank/DDBJ databases">
        <title>Kosmotoga genome sequencing.</title>
        <authorList>
            <person name="Pollo S.M."/>
            <person name="Charchuk R."/>
            <person name="Nesbo C.L."/>
        </authorList>
    </citation>
    <scope>NUCLEOTIDE SEQUENCE [LARGE SCALE GENOMIC DNA]</scope>
    <source>
        <strain evidence="2 3">S304</strain>
    </source>
</reference>
<evidence type="ECO:0000313" key="2">
    <source>
        <dbReference type="EMBL" id="OAA31242.1"/>
    </source>
</evidence>
<comment type="caution">
    <text evidence="2">The sequence shown here is derived from an EMBL/GenBank/DDBJ whole genome shotgun (WGS) entry which is preliminary data.</text>
</comment>
<evidence type="ECO:0000256" key="1">
    <source>
        <dbReference type="SAM" id="Phobius"/>
    </source>
</evidence>
<dbReference type="PATRIC" id="fig|1453497.3.peg.1400"/>
<feature type="transmembrane region" description="Helical" evidence="1">
    <location>
        <begin position="704"/>
        <end position="726"/>
    </location>
</feature>